<evidence type="ECO:0000313" key="2">
    <source>
        <dbReference type="EMBL" id="VAW31244.1"/>
    </source>
</evidence>
<sequence>MIYWIVFFVVLGTAVFLTPPTRRLSFKLGIIAQPGGRRKHAGLVPKLGGVPIVAAYLLGIGLIYWLLPPQADDALRLRGVVLGSVVIFIGGLIDDRLDLSPRWQFAFQIVAAIIAISHTVFIE</sequence>
<dbReference type="AlphaFoldDB" id="A0A3B0VHR8"/>
<protein>
    <recommendedName>
        <fullName evidence="3">Undecaprenyl-phosphate alpha-N-acetylglucosaminyl 1-phosphate transferase</fullName>
    </recommendedName>
</protein>
<feature type="transmembrane region" description="Helical" evidence="1">
    <location>
        <begin position="105"/>
        <end position="122"/>
    </location>
</feature>
<gene>
    <name evidence="2" type="ORF">MNBD_CHLOROFLEXI01-202</name>
</gene>
<reference evidence="2" key="1">
    <citation type="submission" date="2018-06" db="EMBL/GenBank/DDBJ databases">
        <authorList>
            <person name="Zhirakovskaya E."/>
        </authorList>
    </citation>
    <scope>NUCLEOTIDE SEQUENCE</scope>
</reference>
<name>A0A3B0VHR8_9ZZZZ</name>
<keyword evidence="1" id="KW-0472">Membrane</keyword>
<feature type="transmembrane region" description="Helical" evidence="1">
    <location>
        <begin position="47"/>
        <end position="67"/>
    </location>
</feature>
<evidence type="ECO:0000256" key="1">
    <source>
        <dbReference type="SAM" id="Phobius"/>
    </source>
</evidence>
<organism evidence="2">
    <name type="scientific">hydrothermal vent metagenome</name>
    <dbReference type="NCBI Taxonomy" id="652676"/>
    <lineage>
        <taxon>unclassified sequences</taxon>
        <taxon>metagenomes</taxon>
        <taxon>ecological metagenomes</taxon>
    </lineage>
</organism>
<dbReference type="EMBL" id="UOEU01000187">
    <property type="protein sequence ID" value="VAW31244.1"/>
    <property type="molecule type" value="Genomic_DNA"/>
</dbReference>
<accession>A0A3B0VHR8</accession>
<feature type="non-terminal residue" evidence="2">
    <location>
        <position position="123"/>
    </location>
</feature>
<keyword evidence="1" id="KW-0812">Transmembrane</keyword>
<proteinExistence type="predicted"/>
<keyword evidence="1" id="KW-1133">Transmembrane helix</keyword>
<feature type="transmembrane region" description="Helical" evidence="1">
    <location>
        <begin position="74"/>
        <end position="93"/>
    </location>
</feature>
<evidence type="ECO:0008006" key="3">
    <source>
        <dbReference type="Google" id="ProtNLM"/>
    </source>
</evidence>